<sequence length="408" mass="45633">MKILSVHKYYFDRDGASRYQLEVNRLLESAGHEVIPFAMEHPENLKTPWSKYFVSPVETSRVTHALGGLRTFGRMLYSFEARDKMRRLIAEAKPDIAHVHNIYTQISPSILDALQEAHIPAVMTVHDYHLVSPNYMLWKDGRHANLRGWGITRATLSRFHKHSYAASFAQTLSFKLHRALRLYDRGISKFLCPSEFVAREMIAAGYPENKVQVLPHFIDASKIEPSQGGDGSVLFVGRFVEEKGVRFVLDLAKKMSNTKFILAGDGPLGEEVRARARGLLNVEVTGWLGREALALAYARASVVIVPSLWQEVFGLVALEAMAHGKVVLVSDRGGLPEVIEDGVSGIVLPSGNVQFWKGAIERALANPKKIQDLGKTARKRVETIYASQKHLVALEQVFNGVRSDYGLF</sequence>
<proteinExistence type="predicted"/>
<keyword evidence="3" id="KW-0808">Transferase</keyword>
<organism evidence="3 4">
    <name type="scientific">Candidatus Uhrbacteria bacterium GW2011_GWC2_53_7</name>
    <dbReference type="NCBI Taxonomy" id="1618986"/>
    <lineage>
        <taxon>Bacteria</taxon>
        <taxon>Candidatus Uhriibacteriota</taxon>
    </lineage>
</organism>
<dbReference type="SUPFAM" id="SSF53756">
    <property type="entry name" value="UDP-Glycosyltransferase/glycogen phosphorylase"/>
    <property type="match status" value="1"/>
</dbReference>
<dbReference type="InterPro" id="IPR001296">
    <property type="entry name" value="Glyco_trans_1"/>
</dbReference>
<dbReference type="PANTHER" id="PTHR45947:SF13">
    <property type="entry name" value="TRANSFERASE"/>
    <property type="match status" value="1"/>
</dbReference>
<evidence type="ECO:0000259" key="1">
    <source>
        <dbReference type="Pfam" id="PF00534"/>
    </source>
</evidence>
<dbReference type="AlphaFoldDB" id="A0A0G1XYT0"/>
<feature type="domain" description="Glycosyl transferase family 1" evidence="1">
    <location>
        <begin position="222"/>
        <end position="380"/>
    </location>
</feature>
<dbReference type="InterPro" id="IPR050194">
    <property type="entry name" value="Glycosyltransferase_grp1"/>
</dbReference>
<dbReference type="Pfam" id="PF13439">
    <property type="entry name" value="Glyco_transf_4"/>
    <property type="match status" value="1"/>
</dbReference>
<feature type="domain" description="Glycosyltransferase subfamily 4-like N-terminal" evidence="2">
    <location>
        <begin position="14"/>
        <end position="221"/>
    </location>
</feature>
<dbReference type="PANTHER" id="PTHR45947">
    <property type="entry name" value="SULFOQUINOVOSYL TRANSFERASE SQD2"/>
    <property type="match status" value="1"/>
</dbReference>
<comment type="caution">
    <text evidence="3">The sequence shown here is derived from an EMBL/GenBank/DDBJ whole genome shotgun (WGS) entry which is preliminary data.</text>
</comment>
<protein>
    <submittedName>
        <fullName evidence="3">Glycosyl transferase group 1</fullName>
    </submittedName>
</protein>
<dbReference type="InterPro" id="IPR028098">
    <property type="entry name" value="Glyco_trans_4-like_N"/>
</dbReference>
<evidence type="ECO:0000259" key="2">
    <source>
        <dbReference type="Pfam" id="PF13439"/>
    </source>
</evidence>
<accession>A0A0G1XYT0</accession>
<dbReference type="EMBL" id="LCRN01000028">
    <property type="protein sequence ID" value="KKW36111.1"/>
    <property type="molecule type" value="Genomic_DNA"/>
</dbReference>
<dbReference type="Gene3D" id="3.40.50.2000">
    <property type="entry name" value="Glycogen Phosphorylase B"/>
    <property type="match status" value="2"/>
</dbReference>
<dbReference type="Proteomes" id="UP000033865">
    <property type="component" value="Unassembled WGS sequence"/>
</dbReference>
<gene>
    <name evidence="3" type="ORF">UY82_C0028G0004</name>
</gene>
<evidence type="ECO:0000313" key="4">
    <source>
        <dbReference type="Proteomes" id="UP000033865"/>
    </source>
</evidence>
<dbReference type="GO" id="GO:0016757">
    <property type="term" value="F:glycosyltransferase activity"/>
    <property type="evidence" value="ECO:0007669"/>
    <property type="project" value="InterPro"/>
</dbReference>
<name>A0A0G1XYT0_9BACT</name>
<evidence type="ECO:0000313" key="3">
    <source>
        <dbReference type="EMBL" id="KKW36111.1"/>
    </source>
</evidence>
<reference evidence="3 4" key="1">
    <citation type="journal article" date="2015" name="Nature">
        <title>rRNA introns, odd ribosomes, and small enigmatic genomes across a large radiation of phyla.</title>
        <authorList>
            <person name="Brown C.T."/>
            <person name="Hug L.A."/>
            <person name="Thomas B.C."/>
            <person name="Sharon I."/>
            <person name="Castelle C.J."/>
            <person name="Singh A."/>
            <person name="Wilkins M.J."/>
            <person name="Williams K.H."/>
            <person name="Banfield J.F."/>
        </authorList>
    </citation>
    <scope>NUCLEOTIDE SEQUENCE [LARGE SCALE GENOMIC DNA]</scope>
</reference>
<dbReference type="Pfam" id="PF00534">
    <property type="entry name" value="Glycos_transf_1"/>
    <property type="match status" value="1"/>
</dbReference>